<keyword evidence="1" id="KW-0449">Lipoprotein</keyword>
<evidence type="ECO:0000313" key="2">
    <source>
        <dbReference type="Proteomes" id="UP001165074"/>
    </source>
</evidence>
<dbReference type="EMBL" id="BSTK01000002">
    <property type="protein sequence ID" value="GLY83407.1"/>
    <property type="molecule type" value="Genomic_DNA"/>
</dbReference>
<evidence type="ECO:0000313" key="1">
    <source>
        <dbReference type="EMBL" id="GLY83407.1"/>
    </source>
</evidence>
<name>A0A9W6VY87_9ACTN</name>
<dbReference type="Gene3D" id="2.50.20.20">
    <property type="match status" value="1"/>
</dbReference>
<dbReference type="AlphaFoldDB" id="A0A9W6VY87"/>
<comment type="caution">
    <text evidence="1">The sequence shown here is derived from an EMBL/GenBank/DDBJ whole genome shotgun (WGS) entry which is preliminary data.</text>
</comment>
<keyword evidence="2" id="KW-1185">Reference proteome</keyword>
<organism evidence="1 2">
    <name type="scientific">Actinoallomurus iriomotensis</name>
    <dbReference type="NCBI Taxonomy" id="478107"/>
    <lineage>
        <taxon>Bacteria</taxon>
        <taxon>Bacillati</taxon>
        <taxon>Actinomycetota</taxon>
        <taxon>Actinomycetes</taxon>
        <taxon>Streptosporangiales</taxon>
        <taxon>Thermomonosporaceae</taxon>
        <taxon>Actinoallomurus</taxon>
    </lineage>
</organism>
<dbReference type="PROSITE" id="PS51257">
    <property type="entry name" value="PROKAR_LIPOPROTEIN"/>
    <property type="match status" value="1"/>
</dbReference>
<proteinExistence type="predicted"/>
<sequence>MIRPPVAVGMVLVLFISGCGGDGGGRKNSAGSREGGAAPLSASQVLGKMVEKADVLRSARGTVEKTSYVSGRVTRMMGAVQYRFKPRLAIKRDFSTPATGFDQYEILLGDAFYMTVPFRSRRSGRLWVEYNVGASSAKTRSKVGNLVAVAQQDDPAMNLRMFTASKNMRTVGAETIYGVPTTHYRGTYSVPKALAGLGAEERARARKIYAPVGAGEVSFDLWGDGRQLPRKIRIVTPTSDKVHWDMTTLYVGFDETLSIKPPPAYVVTVIG</sequence>
<dbReference type="InterPro" id="IPR029046">
    <property type="entry name" value="LolA/LolB/LppX"/>
</dbReference>
<reference evidence="1" key="1">
    <citation type="submission" date="2023-03" db="EMBL/GenBank/DDBJ databases">
        <title>Actinoallomurus iriomotensis NBRC 103684.</title>
        <authorList>
            <person name="Ichikawa N."/>
            <person name="Sato H."/>
            <person name="Tonouchi N."/>
        </authorList>
    </citation>
    <scope>NUCLEOTIDE SEQUENCE</scope>
    <source>
        <strain evidence="1">NBRC 103684</strain>
    </source>
</reference>
<dbReference type="SUPFAM" id="SSF89392">
    <property type="entry name" value="Prokaryotic lipoproteins and lipoprotein localization factors"/>
    <property type="match status" value="1"/>
</dbReference>
<accession>A0A9W6VY87</accession>
<dbReference type="Proteomes" id="UP001165074">
    <property type="component" value="Unassembled WGS sequence"/>
</dbReference>
<dbReference type="RefSeq" id="WP_285567692.1">
    <property type="nucleotide sequence ID" value="NZ_BSTK01000002.1"/>
</dbReference>
<protein>
    <submittedName>
        <fullName evidence="1">Lipoprotein</fullName>
    </submittedName>
</protein>
<gene>
    <name evidence="1" type="ORF">Airi02_013370</name>
</gene>